<dbReference type="SMART" id="SM00220">
    <property type="entry name" value="S_TKc"/>
    <property type="match status" value="1"/>
</dbReference>
<sequence>MAALSVYKPRNILYTEESIPGYRPGGYHPVTLGDTFNNDRYKVYHKLGWGGHATAWLAYDTKQKKWVALKIMVAAVSKDSNELHNTQLLQEASGTDPSTMRVVEVLDSFMHEGPNGDHRCIVLELLGPSVGKIMRLYTREEDDTPCPNLIIRMAEQLLEGLQFMHHAGMAHGDINLGNIVFRSTNLSEATTERILEVLGEPYFEKLERLDGKPLDHGQPEYIVEAASWDKWLFEEKEDLCILDLGEAFVEGKAPGRLAQPGALQAPETFFVGRFDHTVDLWSAGCMIYSFVFGRCPFFHLGHDQVLVEQMIGFVEALPEEWTEQWIEMRDKSKYHGPPDVNNGKQNTELERNFTDSSVDPALAVLLPVIQGLMRFRPSDRLSASEALDLLRSKKAASRNTQA</sequence>
<proteinExistence type="predicted"/>
<dbReference type="Pfam" id="PF00069">
    <property type="entry name" value="Pkinase"/>
    <property type="match status" value="1"/>
</dbReference>
<dbReference type="EMBL" id="KV878131">
    <property type="protein sequence ID" value="OJJ03981.1"/>
    <property type="molecule type" value="Genomic_DNA"/>
</dbReference>
<dbReference type="Proteomes" id="UP000184073">
    <property type="component" value="Unassembled WGS sequence"/>
</dbReference>
<dbReference type="InterPro" id="IPR051175">
    <property type="entry name" value="CLK_kinases"/>
</dbReference>
<dbReference type="Gene3D" id="1.10.510.10">
    <property type="entry name" value="Transferase(Phosphotransferase) domain 1"/>
    <property type="match status" value="1"/>
</dbReference>
<keyword evidence="3 6" id="KW-0547">Nucleotide-binding</keyword>
<dbReference type="STRING" id="1036611.A0A1L9PR53"/>
<evidence type="ECO:0000256" key="2">
    <source>
        <dbReference type="ARBA" id="ARBA00022679"/>
    </source>
</evidence>
<evidence type="ECO:0000313" key="9">
    <source>
        <dbReference type="Proteomes" id="UP000184073"/>
    </source>
</evidence>
<dbReference type="SUPFAM" id="SSF56112">
    <property type="entry name" value="Protein kinase-like (PK-like)"/>
    <property type="match status" value="1"/>
</dbReference>
<keyword evidence="9" id="KW-1185">Reference proteome</keyword>
<organism evidence="8 9">
    <name type="scientific">Aspergillus versicolor CBS 583.65</name>
    <dbReference type="NCBI Taxonomy" id="1036611"/>
    <lineage>
        <taxon>Eukaryota</taxon>
        <taxon>Fungi</taxon>
        <taxon>Dikarya</taxon>
        <taxon>Ascomycota</taxon>
        <taxon>Pezizomycotina</taxon>
        <taxon>Eurotiomycetes</taxon>
        <taxon>Eurotiomycetidae</taxon>
        <taxon>Eurotiales</taxon>
        <taxon>Aspergillaceae</taxon>
        <taxon>Aspergillus</taxon>
        <taxon>Aspergillus subgen. Nidulantes</taxon>
    </lineage>
</organism>
<dbReference type="GO" id="GO:0005634">
    <property type="term" value="C:nucleus"/>
    <property type="evidence" value="ECO:0007669"/>
    <property type="project" value="TreeGrafter"/>
</dbReference>
<protein>
    <recommendedName>
        <fullName evidence="7">Protein kinase domain-containing protein</fullName>
    </recommendedName>
</protein>
<dbReference type="InterPro" id="IPR000719">
    <property type="entry name" value="Prot_kinase_dom"/>
</dbReference>
<feature type="domain" description="Protein kinase" evidence="7">
    <location>
        <begin position="41"/>
        <end position="402"/>
    </location>
</feature>
<name>A0A1L9PR53_ASPVE</name>
<dbReference type="GO" id="GO:0004674">
    <property type="term" value="F:protein serine/threonine kinase activity"/>
    <property type="evidence" value="ECO:0007669"/>
    <property type="project" value="UniProtKB-KW"/>
</dbReference>
<dbReference type="Gene3D" id="3.30.200.20">
    <property type="entry name" value="Phosphorylase Kinase, domain 1"/>
    <property type="match status" value="1"/>
</dbReference>
<evidence type="ECO:0000259" key="7">
    <source>
        <dbReference type="PROSITE" id="PS50011"/>
    </source>
</evidence>
<keyword evidence="1" id="KW-0723">Serine/threonine-protein kinase</keyword>
<gene>
    <name evidence="8" type="ORF">ASPVEDRAFT_891231</name>
</gene>
<evidence type="ECO:0000256" key="6">
    <source>
        <dbReference type="PROSITE-ProRule" id="PRU10141"/>
    </source>
</evidence>
<evidence type="ECO:0000256" key="5">
    <source>
        <dbReference type="ARBA" id="ARBA00022840"/>
    </source>
</evidence>
<dbReference type="InterPro" id="IPR017441">
    <property type="entry name" value="Protein_kinase_ATP_BS"/>
</dbReference>
<reference evidence="9" key="1">
    <citation type="journal article" date="2017" name="Genome Biol.">
        <title>Comparative genomics reveals high biological diversity and specific adaptations in the industrially and medically important fungal genus Aspergillus.</title>
        <authorList>
            <person name="de Vries R.P."/>
            <person name="Riley R."/>
            <person name="Wiebenga A."/>
            <person name="Aguilar-Osorio G."/>
            <person name="Amillis S."/>
            <person name="Uchima C.A."/>
            <person name="Anderluh G."/>
            <person name="Asadollahi M."/>
            <person name="Askin M."/>
            <person name="Barry K."/>
            <person name="Battaglia E."/>
            <person name="Bayram O."/>
            <person name="Benocci T."/>
            <person name="Braus-Stromeyer S.A."/>
            <person name="Caldana C."/>
            <person name="Canovas D."/>
            <person name="Cerqueira G.C."/>
            <person name="Chen F."/>
            <person name="Chen W."/>
            <person name="Choi C."/>
            <person name="Clum A."/>
            <person name="Dos Santos R.A."/>
            <person name="Damasio A.R."/>
            <person name="Diallinas G."/>
            <person name="Emri T."/>
            <person name="Fekete E."/>
            <person name="Flipphi M."/>
            <person name="Freyberg S."/>
            <person name="Gallo A."/>
            <person name="Gournas C."/>
            <person name="Habgood R."/>
            <person name="Hainaut M."/>
            <person name="Harispe M.L."/>
            <person name="Henrissat B."/>
            <person name="Hilden K.S."/>
            <person name="Hope R."/>
            <person name="Hossain A."/>
            <person name="Karabika E."/>
            <person name="Karaffa L."/>
            <person name="Karanyi Z."/>
            <person name="Krasevec N."/>
            <person name="Kuo A."/>
            <person name="Kusch H."/>
            <person name="LaButti K."/>
            <person name="Lagendijk E.L."/>
            <person name="Lapidus A."/>
            <person name="Levasseur A."/>
            <person name="Lindquist E."/>
            <person name="Lipzen A."/>
            <person name="Logrieco A.F."/>
            <person name="MacCabe A."/>
            <person name="Maekelae M.R."/>
            <person name="Malavazi I."/>
            <person name="Melin P."/>
            <person name="Meyer V."/>
            <person name="Mielnichuk N."/>
            <person name="Miskei M."/>
            <person name="Molnar A.P."/>
            <person name="Mule G."/>
            <person name="Ngan C.Y."/>
            <person name="Orejas M."/>
            <person name="Orosz E."/>
            <person name="Ouedraogo J.P."/>
            <person name="Overkamp K.M."/>
            <person name="Park H.-S."/>
            <person name="Perrone G."/>
            <person name="Piumi F."/>
            <person name="Punt P.J."/>
            <person name="Ram A.F."/>
            <person name="Ramon A."/>
            <person name="Rauscher S."/>
            <person name="Record E."/>
            <person name="Riano-Pachon D.M."/>
            <person name="Robert V."/>
            <person name="Roehrig J."/>
            <person name="Ruller R."/>
            <person name="Salamov A."/>
            <person name="Salih N.S."/>
            <person name="Samson R.A."/>
            <person name="Sandor E."/>
            <person name="Sanguinetti M."/>
            <person name="Schuetze T."/>
            <person name="Sepcic K."/>
            <person name="Shelest E."/>
            <person name="Sherlock G."/>
            <person name="Sophianopoulou V."/>
            <person name="Squina F.M."/>
            <person name="Sun H."/>
            <person name="Susca A."/>
            <person name="Todd R.B."/>
            <person name="Tsang A."/>
            <person name="Unkles S.E."/>
            <person name="van de Wiele N."/>
            <person name="van Rossen-Uffink D."/>
            <person name="Oliveira J.V."/>
            <person name="Vesth T.C."/>
            <person name="Visser J."/>
            <person name="Yu J.-H."/>
            <person name="Zhou M."/>
            <person name="Andersen M.R."/>
            <person name="Archer D.B."/>
            <person name="Baker S.E."/>
            <person name="Benoit I."/>
            <person name="Brakhage A.A."/>
            <person name="Braus G.H."/>
            <person name="Fischer R."/>
            <person name="Frisvad J.C."/>
            <person name="Goldman G.H."/>
            <person name="Houbraken J."/>
            <person name="Oakley B."/>
            <person name="Pocsi I."/>
            <person name="Scazzocchio C."/>
            <person name="Seiboth B."/>
            <person name="vanKuyk P.A."/>
            <person name="Wortman J."/>
            <person name="Dyer P.S."/>
            <person name="Grigoriev I.V."/>
        </authorList>
    </citation>
    <scope>NUCLEOTIDE SEQUENCE [LARGE SCALE GENOMIC DNA]</scope>
    <source>
        <strain evidence="9">CBS 583.65</strain>
    </source>
</reference>
<evidence type="ECO:0000256" key="4">
    <source>
        <dbReference type="ARBA" id="ARBA00022777"/>
    </source>
</evidence>
<dbReference type="AlphaFoldDB" id="A0A1L9PR53"/>
<keyword evidence="2" id="KW-0808">Transferase</keyword>
<accession>A0A1L9PR53</accession>
<feature type="non-terminal residue" evidence="8">
    <location>
        <position position="1"/>
    </location>
</feature>
<keyword evidence="5 6" id="KW-0067">ATP-binding</keyword>
<dbReference type="GeneID" id="63734033"/>
<evidence type="ECO:0000313" key="8">
    <source>
        <dbReference type="EMBL" id="OJJ03981.1"/>
    </source>
</evidence>
<dbReference type="GO" id="GO:0043484">
    <property type="term" value="P:regulation of RNA splicing"/>
    <property type="evidence" value="ECO:0007669"/>
    <property type="project" value="TreeGrafter"/>
</dbReference>
<feature type="binding site" evidence="6">
    <location>
        <position position="70"/>
    </location>
    <ligand>
        <name>ATP</name>
        <dbReference type="ChEBI" id="CHEBI:30616"/>
    </ligand>
</feature>
<dbReference type="PROSITE" id="PS50011">
    <property type="entry name" value="PROTEIN_KINASE_DOM"/>
    <property type="match status" value="1"/>
</dbReference>
<dbReference type="RefSeq" id="XP_040669743.1">
    <property type="nucleotide sequence ID" value="XM_040818522.1"/>
</dbReference>
<evidence type="ECO:0000256" key="3">
    <source>
        <dbReference type="ARBA" id="ARBA00022741"/>
    </source>
</evidence>
<dbReference type="PANTHER" id="PTHR45646:SF11">
    <property type="entry name" value="SERINE_THREONINE-PROTEIN KINASE DOA"/>
    <property type="match status" value="1"/>
</dbReference>
<dbReference type="OrthoDB" id="5979581at2759"/>
<dbReference type="PROSITE" id="PS00107">
    <property type="entry name" value="PROTEIN_KINASE_ATP"/>
    <property type="match status" value="1"/>
</dbReference>
<dbReference type="GO" id="GO:0005524">
    <property type="term" value="F:ATP binding"/>
    <property type="evidence" value="ECO:0007669"/>
    <property type="project" value="UniProtKB-UniRule"/>
</dbReference>
<dbReference type="VEuPathDB" id="FungiDB:ASPVEDRAFT_891231"/>
<dbReference type="PANTHER" id="PTHR45646">
    <property type="entry name" value="SERINE/THREONINE-PROTEIN KINASE DOA-RELATED"/>
    <property type="match status" value="1"/>
</dbReference>
<keyword evidence="4" id="KW-0418">Kinase</keyword>
<dbReference type="InterPro" id="IPR011009">
    <property type="entry name" value="Kinase-like_dom_sf"/>
</dbReference>
<evidence type="ECO:0000256" key="1">
    <source>
        <dbReference type="ARBA" id="ARBA00022527"/>
    </source>
</evidence>